<evidence type="ECO:0000313" key="1">
    <source>
        <dbReference type="EMBL" id="MDE1515237.1"/>
    </source>
</evidence>
<dbReference type="RefSeq" id="WP_274722899.1">
    <property type="nucleotide sequence ID" value="NZ_JARBFT010000007.1"/>
</dbReference>
<organism evidence="1 2">
    <name type="scientific">Vibrio chanodichtyis</name>
    <dbReference type="NCBI Taxonomy" id="3027932"/>
    <lineage>
        <taxon>Bacteria</taxon>
        <taxon>Pseudomonadati</taxon>
        <taxon>Pseudomonadota</taxon>
        <taxon>Gammaproteobacteria</taxon>
        <taxon>Vibrionales</taxon>
        <taxon>Vibrionaceae</taxon>
        <taxon>Vibrio</taxon>
    </lineage>
</organism>
<keyword evidence="2" id="KW-1185">Reference proteome</keyword>
<dbReference type="EMBL" id="JARBFT010000007">
    <property type="protein sequence ID" value="MDE1515237.1"/>
    <property type="molecule type" value="Genomic_DNA"/>
</dbReference>
<evidence type="ECO:0008006" key="3">
    <source>
        <dbReference type="Google" id="ProtNLM"/>
    </source>
</evidence>
<comment type="caution">
    <text evidence="1">The sequence shown here is derived from an EMBL/GenBank/DDBJ whole genome shotgun (WGS) entry which is preliminary data.</text>
</comment>
<evidence type="ECO:0000313" key="2">
    <source>
        <dbReference type="Proteomes" id="UP001216189"/>
    </source>
</evidence>
<accession>A0ABT5V2C3</accession>
<reference evidence="1 2" key="1">
    <citation type="submission" date="2023-02" db="EMBL/GenBank/DDBJ databases">
        <title>Vibrio intestini sp. nov., a close relative of Vibrio cholerae isolated from the intestine of Healthy Culter dabryi.</title>
        <authorList>
            <person name="Wu N."/>
        </authorList>
    </citation>
    <scope>NUCLEOTIDE SEQUENCE [LARGE SCALE GENOMIC DNA]</scope>
    <source>
        <strain evidence="1 2">DSL-7</strain>
    </source>
</reference>
<dbReference type="Proteomes" id="UP001216189">
    <property type="component" value="Unassembled WGS sequence"/>
</dbReference>
<proteinExistence type="predicted"/>
<gene>
    <name evidence="1" type="ORF">PUN32_09445</name>
</gene>
<sequence>MMLMGWVLIASAIPLLLVPYFAAWIWHGHRRGVWMPPSLAGEVDLTFSGQLQIGQQQLSFKAIDTLYAPWFIRLQGEGQAWLIWRDSCDPITYRQLLVRLKRELNCSRNDWPIA</sequence>
<protein>
    <recommendedName>
        <fullName evidence="3">Inner membrane protein</fullName>
    </recommendedName>
</protein>
<name>A0ABT5V2C3_9VIBR</name>